<dbReference type="EMBL" id="JBHSWN010000001">
    <property type="protein sequence ID" value="MFC6790539.1"/>
    <property type="molecule type" value="Genomic_DNA"/>
</dbReference>
<dbReference type="RefSeq" id="WP_378970426.1">
    <property type="nucleotide sequence ID" value="NZ_JBHSWN010000001.1"/>
</dbReference>
<dbReference type="Pfam" id="PF03328">
    <property type="entry name" value="HpcH_HpaI"/>
    <property type="match status" value="1"/>
</dbReference>
<dbReference type="Proteomes" id="UP001596292">
    <property type="component" value="Unassembled WGS sequence"/>
</dbReference>
<dbReference type="PANTHER" id="PTHR30502">
    <property type="entry name" value="2-KETO-3-DEOXY-L-RHAMNONATE ALDOLASE"/>
    <property type="match status" value="1"/>
</dbReference>
<evidence type="ECO:0000256" key="2">
    <source>
        <dbReference type="ARBA" id="ARBA00022723"/>
    </source>
</evidence>
<accession>A0ABW2BJE5</accession>
<dbReference type="PANTHER" id="PTHR30502:SF0">
    <property type="entry name" value="PHOSPHOENOLPYRUVATE CARBOXYLASE FAMILY PROTEIN"/>
    <property type="match status" value="1"/>
</dbReference>
<dbReference type="InterPro" id="IPR040442">
    <property type="entry name" value="Pyrv_kinase-like_dom_sf"/>
</dbReference>
<keyword evidence="3 5" id="KW-0456">Lyase</keyword>
<gene>
    <name evidence="5" type="ORF">ACFQE0_13570</name>
</gene>
<evidence type="ECO:0000313" key="5">
    <source>
        <dbReference type="EMBL" id="MFC6790539.1"/>
    </source>
</evidence>
<comment type="similarity">
    <text evidence="1">Belongs to the HpcH/HpaI aldolase family.</text>
</comment>
<keyword evidence="6" id="KW-1185">Reference proteome</keyword>
<dbReference type="InterPro" id="IPR005000">
    <property type="entry name" value="Aldolase/citrate-lyase_domain"/>
</dbReference>
<dbReference type="InterPro" id="IPR050251">
    <property type="entry name" value="HpcH-HpaI_aldolase"/>
</dbReference>
<organism evidence="5 6">
    <name type="scientific">Methylobacterium komagatae</name>
    <dbReference type="NCBI Taxonomy" id="374425"/>
    <lineage>
        <taxon>Bacteria</taxon>
        <taxon>Pseudomonadati</taxon>
        <taxon>Pseudomonadota</taxon>
        <taxon>Alphaproteobacteria</taxon>
        <taxon>Hyphomicrobiales</taxon>
        <taxon>Methylobacteriaceae</taxon>
        <taxon>Methylobacterium</taxon>
    </lineage>
</organism>
<dbReference type="SUPFAM" id="SSF51621">
    <property type="entry name" value="Phosphoenolpyruvate/pyruvate domain"/>
    <property type="match status" value="1"/>
</dbReference>
<dbReference type="Gene3D" id="3.20.20.60">
    <property type="entry name" value="Phosphoenolpyruvate-binding domains"/>
    <property type="match status" value="1"/>
</dbReference>
<name>A0ABW2BJE5_9HYPH</name>
<proteinExistence type="inferred from homology"/>
<dbReference type="GO" id="GO:0016829">
    <property type="term" value="F:lyase activity"/>
    <property type="evidence" value="ECO:0007669"/>
    <property type="project" value="UniProtKB-KW"/>
</dbReference>
<comment type="caution">
    <text evidence="5">The sequence shown here is derived from an EMBL/GenBank/DDBJ whole genome shotgun (WGS) entry which is preliminary data.</text>
</comment>
<keyword evidence="2" id="KW-0479">Metal-binding</keyword>
<evidence type="ECO:0000256" key="3">
    <source>
        <dbReference type="ARBA" id="ARBA00023239"/>
    </source>
</evidence>
<evidence type="ECO:0000256" key="1">
    <source>
        <dbReference type="ARBA" id="ARBA00005568"/>
    </source>
</evidence>
<evidence type="ECO:0000259" key="4">
    <source>
        <dbReference type="Pfam" id="PF03328"/>
    </source>
</evidence>
<protein>
    <submittedName>
        <fullName evidence="5">HpcH/HpaI aldolase/citrate lyase family protein</fullName>
    </submittedName>
</protein>
<sequence length="259" mass="26577">MNAPVPSLPDLLRGEGSYLLGWSCLADPALAGLMARSGFDVVLLDQQHGTYDVTTSVAGLTELALAGKPGLVRISVGDFRMASRMLDAGAAGIVAPMINSVEDAKALAAATKFPPVGQRSWGPDRAMVFSGLENPQDYLTQANGRTMTIAMCETREAIANLPDILAVPGIDGILVGPGDLSIALSNGAAFDPLGSAVTEALGEIVRVTLAAGKVPCAFAAGAARASEMLKMGFRLSSIGYDGLLVSDAFAKAVAEARKG</sequence>
<reference evidence="6" key="1">
    <citation type="journal article" date="2019" name="Int. J. Syst. Evol. Microbiol.">
        <title>The Global Catalogue of Microorganisms (GCM) 10K type strain sequencing project: providing services to taxonomists for standard genome sequencing and annotation.</title>
        <authorList>
            <consortium name="The Broad Institute Genomics Platform"/>
            <consortium name="The Broad Institute Genome Sequencing Center for Infectious Disease"/>
            <person name="Wu L."/>
            <person name="Ma J."/>
        </authorList>
    </citation>
    <scope>NUCLEOTIDE SEQUENCE [LARGE SCALE GENOMIC DNA]</scope>
    <source>
        <strain evidence="6">CCUG 48316</strain>
    </source>
</reference>
<feature type="domain" description="HpcH/HpaI aldolase/citrate lyase" evidence="4">
    <location>
        <begin position="22"/>
        <end position="247"/>
    </location>
</feature>
<evidence type="ECO:0000313" key="6">
    <source>
        <dbReference type="Proteomes" id="UP001596292"/>
    </source>
</evidence>
<dbReference type="InterPro" id="IPR015813">
    <property type="entry name" value="Pyrv/PenolPyrv_kinase-like_dom"/>
</dbReference>